<dbReference type="PANTHER" id="PTHR16504:SF4">
    <property type="entry name" value="5'(3')-DEOXYRIBONUCLEOTIDASE"/>
    <property type="match status" value="1"/>
</dbReference>
<sequence>MAGVSELMSRDLDLPAGVDPYEEFDFQPYFQEVKSEDELRRTWRVFTKVKDVLDNGRRLENASWRMWFKERVRGGALPDDIDETQLSEFEKFDMDLDKSLKQAQESTSRMVGDMFGVEDTKKFETEKKRLDERNMAERTRSLMEIKEKYSMPDEAFNDLLSWIQLDLLSAPEITLDEGVAVLPADLEGAKELLVKEDLKPRKRCAAFGHSLERNGANNFLLYLVRELREELAFTVVAPKDGPMRDDYESMGVPVQLADMKAETYPQDIRALLDGFDFAIANTIMTTEVIIAGKELGIPTLWVIHEAWPQDQFEYYAKEVFLMSHLDADKIRQSFAEATRIVFPAVIQQHCYDGLYQESAVRVIYNGIPLGALNAYRSVSSRKQVRKELGYGENDYVIVQLGTVCKRKGQIVTAEAFANLIKKDSVKGMQPKLLMVGARYIRQHEIEYIDAIKAQLAATGADAHTTILDVKKNVLPYYLAADIVLCPSLNEVLPLVICEAMAFERPVIASKIDGIPEALTDSQEGYLIPPGDAAALEEKIVALANPELRKTMGVAGRKRVLSQFSFSVMAQAYRSAIFGAMEEART</sequence>
<reference evidence="5" key="1">
    <citation type="journal article" date="2019" name="Nat. Commun.">
        <title>Expansion of phycobilisome linker gene families in mesophilic red algae.</title>
        <authorList>
            <person name="Lee J."/>
            <person name="Kim D."/>
            <person name="Bhattacharya D."/>
            <person name="Yoon H.S."/>
        </authorList>
    </citation>
    <scope>NUCLEOTIDE SEQUENCE [LARGE SCALE GENOMIC DNA]</scope>
    <source>
        <strain evidence="5">CCMP 1328</strain>
    </source>
</reference>
<accession>A0A5J4YVK5</accession>
<dbReference type="EMBL" id="VRMN01000003">
    <property type="protein sequence ID" value="KAA8495531.1"/>
    <property type="molecule type" value="Genomic_DNA"/>
</dbReference>
<protein>
    <submittedName>
        <fullName evidence="4">Capsular polysaccharide biosynthesis glycosyltransferase CapM</fullName>
    </submittedName>
</protein>
<comment type="caution">
    <text evidence="4">The sequence shown here is derived from an EMBL/GenBank/DDBJ whole genome shotgun (WGS) entry which is preliminary data.</text>
</comment>
<dbReference type="PANTHER" id="PTHR16504">
    <property type="entry name" value="5'(3')-DEOXYRIBONUCLEOTIDASE"/>
    <property type="match status" value="1"/>
</dbReference>
<evidence type="ECO:0000313" key="4">
    <source>
        <dbReference type="EMBL" id="KAA8495531.1"/>
    </source>
</evidence>
<feature type="domain" description="Glycosyl transferase family 1" evidence="2">
    <location>
        <begin position="381"/>
        <end position="558"/>
    </location>
</feature>
<evidence type="ECO:0000259" key="2">
    <source>
        <dbReference type="Pfam" id="PF00534"/>
    </source>
</evidence>
<gene>
    <name evidence="4" type="ORF">FVE85_1686</name>
</gene>
<dbReference type="OMA" id="GTVCKRK"/>
<dbReference type="Gene3D" id="3.40.50.2000">
    <property type="entry name" value="Glycogen Phosphorylase B"/>
    <property type="match status" value="2"/>
</dbReference>
<dbReference type="AlphaFoldDB" id="A0A5J4YVK5"/>
<organism evidence="4 5">
    <name type="scientific">Porphyridium purpureum</name>
    <name type="common">Red alga</name>
    <name type="synonym">Porphyridium cruentum</name>
    <dbReference type="NCBI Taxonomy" id="35688"/>
    <lineage>
        <taxon>Eukaryota</taxon>
        <taxon>Rhodophyta</taxon>
        <taxon>Bangiophyceae</taxon>
        <taxon>Porphyridiales</taxon>
        <taxon>Porphyridiaceae</taxon>
        <taxon>Porphyridium</taxon>
    </lineage>
</organism>
<dbReference type="GO" id="GO:0008253">
    <property type="term" value="F:5'-nucleotidase activity"/>
    <property type="evidence" value="ECO:0007669"/>
    <property type="project" value="TreeGrafter"/>
</dbReference>
<keyword evidence="4" id="KW-0808">Transferase</keyword>
<dbReference type="Proteomes" id="UP000324585">
    <property type="component" value="Unassembled WGS sequence"/>
</dbReference>
<proteinExistence type="predicted"/>
<evidence type="ECO:0000313" key="5">
    <source>
        <dbReference type="Proteomes" id="UP000324585"/>
    </source>
</evidence>
<dbReference type="GO" id="GO:0016757">
    <property type="term" value="F:glycosyltransferase activity"/>
    <property type="evidence" value="ECO:0007669"/>
    <property type="project" value="UniProtKB-KW"/>
</dbReference>
<feature type="domain" description="Nitrogen regulatory protein areA GATA-like" evidence="3">
    <location>
        <begin position="43"/>
        <end position="69"/>
    </location>
</feature>
<dbReference type="Pfam" id="PF00534">
    <property type="entry name" value="Glycos_transf_1"/>
    <property type="match status" value="1"/>
</dbReference>
<name>A0A5J4YVK5_PORPP</name>
<evidence type="ECO:0000259" key="3">
    <source>
        <dbReference type="Pfam" id="PF08550"/>
    </source>
</evidence>
<keyword evidence="5" id="KW-1185">Reference proteome</keyword>
<dbReference type="SMR" id="A0A5J4YVK5"/>
<dbReference type="InterPro" id="IPR013860">
    <property type="entry name" value="AreA_GATA"/>
</dbReference>
<keyword evidence="1" id="KW-0328">Glycosyltransferase</keyword>
<dbReference type="OrthoDB" id="10248475at2759"/>
<evidence type="ECO:0000256" key="1">
    <source>
        <dbReference type="ARBA" id="ARBA00022676"/>
    </source>
</evidence>
<dbReference type="SUPFAM" id="SSF53756">
    <property type="entry name" value="UDP-Glycosyltransferase/glycogen phosphorylase"/>
    <property type="match status" value="1"/>
</dbReference>
<dbReference type="InterPro" id="IPR001296">
    <property type="entry name" value="Glyco_trans_1"/>
</dbReference>
<dbReference type="Pfam" id="PF08550">
    <property type="entry name" value="GATA_AreA"/>
    <property type="match status" value="1"/>
</dbReference>
<dbReference type="CDD" id="cd03801">
    <property type="entry name" value="GT4_PimA-like"/>
    <property type="match status" value="1"/>
</dbReference>
<dbReference type="GO" id="GO:0009223">
    <property type="term" value="P:pyrimidine deoxyribonucleotide catabolic process"/>
    <property type="evidence" value="ECO:0007669"/>
    <property type="project" value="TreeGrafter"/>
</dbReference>